<accession>A0A5K7ZPN1</accession>
<evidence type="ECO:0000313" key="2">
    <source>
        <dbReference type="Proteomes" id="UP000425960"/>
    </source>
</evidence>
<reference evidence="1 2" key="1">
    <citation type="submission" date="2019-11" db="EMBL/GenBank/DDBJ databases">
        <title>Comparative genomics of hydrocarbon-degrading Desulfosarcina strains.</title>
        <authorList>
            <person name="Watanabe M."/>
            <person name="Kojima H."/>
            <person name="Fukui M."/>
        </authorList>
    </citation>
    <scope>NUCLEOTIDE SEQUENCE [LARGE SCALE GENOMIC DNA]</scope>
    <source>
        <strain evidence="1 2">28bB2T</strain>
    </source>
</reference>
<dbReference type="EMBL" id="AP021876">
    <property type="protein sequence ID" value="BBO80970.1"/>
    <property type="molecule type" value="Genomic_DNA"/>
</dbReference>
<sequence>MATLKNRATIVRILDLEWEMFQQVKGETPAACQRLPDNFRKIRGSLFETWGDFTLEAYRHDLERARRRGANLLVQKYARMDERIPPLKTADGLEMIRQIVVIERGWQVEIADRYPAVYRHLGRSTAETGDGSDFSVYLACELETYGDETLASYYRDTLDAARNQQNLALESLDILLRKGGWESIDQAECNFAQNDA</sequence>
<dbReference type="RefSeq" id="WP_197910429.1">
    <property type="nucleotide sequence ID" value="NZ_AP021876.1"/>
</dbReference>
<protein>
    <recommendedName>
        <fullName evidence="3">DUF4125 domain-containing protein</fullName>
    </recommendedName>
</protein>
<proteinExistence type="predicted"/>
<dbReference type="Pfam" id="PF13526">
    <property type="entry name" value="DUF4125"/>
    <property type="match status" value="1"/>
</dbReference>
<dbReference type="InterPro" id="IPR025191">
    <property type="entry name" value="DUF4125"/>
</dbReference>
<organism evidence="1 2">
    <name type="scientific">Desulfosarcina ovata subsp. sediminis</name>
    <dbReference type="NCBI Taxonomy" id="885957"/>
    <lineage>
        <taxon>Bacteria</taxon>
        <taxon>Pseudomonadati</taxon>
        <taxon>Thermodesulfobacteriota</taxon>
        <taxon>Desulfobacteria</taxon>
        <taxon>Desulfobacterales</taxon>
        <taxon>Desulfosarcinaceae</taxon>
        <taxon>Desulfosarcina</taxon>
    </lineage>
</organism>
<evidence type="ECO:0008006" key="3">
    <source>
        <dbReference type="Google" id="ProtNLM"/>
    </source>
</evidence>
<name>A0A5K7ZPN1_9BACT</name>
<dbReference type="KEGG" id="dov:DSCO28_15360"/>
<evidence type="ECO:0000313" key="1">
    <source>
        <dbReference type="EMBL" id="BBO80970.1"/>
    </source>
</evidence>
<dbReference type="AlphaFoldDB" id="A0A5K7ZPN1"/>
<dbReference type="Proteomes" id="UP000425960">
    <property type="component" value="Chromosome"/>
</dbReference>
<gene>
    <name evidence="1" type="ORF">DSCO28_15360</name>
</gene>